<dbReference type="InterPro" id="IPR044020">
    <property type="entry name" value="DUF5676"/>
</dbReference>
<accession>A0A0G0SM16</accession>
<keyword evidence="1" id="KW-1133">Transmembrane helix</keyword>
<reference evidence="2 3" key="1">
    <citation type="journal article" date="2015" name="Nature">
        <title>rRNA introns, odd ribosomes, and small enigmatic genomes across a large radiation of phyla.</title>
        <authorList>
            <person name="Brown C.T."/>
            <person name="Hug L.A."/>
            <person name="Thomas B.C."/>
            <person name="Sharon I."/>
            <person name="Castelle C.J."/>
            <person name="Singh A."/>
            <person name="Wilkins M.J."/>
            <person name="Williams K.H."/>
            <person name="Banfield J.F."/>
        </authorList>
    </citation>
    <scope>NUCLEOTIDE SEQUENCE [LARGE SCALE GENOMIC DNA]</scope>
</reference>
<gene>
    <name evidence="2" type="ORF">UU03_C0004G0002</name>
</gene>
<dbReference type="Pfam" id="PF18926">
    <property type="entry name" value="DUF5676"/>
    <property type="match status" value="1"/>
</dbReference>
<evidence type="ECO:0000313" key="2">
    <source>
        <dbReference type="EMBL" id="KKR63431.1"/>
    </source>
</evidence>
<dbReference type="AlphaFoldDB" id="A0A0G0SM16"/>
<comment type="caution">
    <text evidence="2">The sequence shown here is derived from an EMBL/GenBank/DDBJ whole genome shotgun (WGS) entry which is preliminary data.</text>
</comment>
<evidence type="ECO:0000256" key="1">
    <source>
        <dbReference type="SAM" id="Phobius"/>
    </source>
</evidence>
<keyword evidence="1" id="KW-0812">Transmembrane</keyword>
<dbReference type="EMBL" id="LBZB01000004">
    <property type="protein sequence ID" value="KKR63431.1"/>
    <property type="molecule type" value="Genomic_DNA"/>
</dbReference>
<sequence length="85" mass="9765">MKLNENAVAKTSGVLGAWFFLVCYLLVFFMPEVYKAIVQSWMHGVDLNLIWKPMTGNFLLGFASFSAVSWVSGWLFAWIYNKFSK</sequence>
<dbReference type="Proteomes" id="UP000034613">
    <property type="component" value="Unassembled WGS sequence"/>
</dbReference>
<organism evidence="2 3">
    <name type="scientific">Candidatus Woesebacteria bacterium GW2011_GWA1_40_45</name>
    <dbReference type="NCBI Taxonomy" id="1618554"/>
    <lineage>
        <taxon>Bacteria</taxon>
        <taxon>Candidatus Woeseibacteriota</taxon>
    </lineage>
</organism>
<feature type="transmembrane region" description="Helical" evidence="1">
    <location>
        <begin position="58"/>
        <end position="80"/>
    </location>
</feature>
<feature type="transmembrane region" description="Helical" evidence="1">
    <location>
        <begin position="12"/>
        <end position="31"/>
    </location>
</feature>
<protein>
    <submittedName>
        <fullName evidence="2">Uncharacterized protein</fullName>
    </submittedName>
</protein>
<name>A0A0G0SM16_9BACT</name>
<proteinExistence type="predicted"/>
<keyword evidence="1" id="KW-0472">Membrane</keyword>
<evidence type="ECO:0000313" key="3">
    <source>
        <dbReference type="Proteomes" id="UP000034613"/>
    </source>
</evidence>